<dbReference type="InterPro" id="IPR017972">
    <property type="entry name" value="Cyt_P450_CS"/>
</dbReference>
<dbReference type="Gene3D" id="1.10.630.10">
    <property type="entry name" value="Cytochrome P450"/>
    <property type="match status" value="1"/>
</dbReference>
<evidence type="ECO:0000256" key="1">
    <source>
        <dbReference type="ARBA" id="ARBA00001971"/>
    </source>
</evidence>
<reference evidence="11" key="1">
    <citation type="submission" date="2023-01" db="EMBL/GenBank/DDBJ databases">
        <authorList>
            <person name="Piombo E."/>
        </authorList>
    </citation>
    <scope>NUCLEOTIDE SEQUENCE</scope>
</reference>
<dbReference type="FunFam" id="1.10.630.10:FF:000047">
    <property type="entry name" value="Cytochrome P450 monooxygenase"/>
    <property type="match status" value="1"/>
</dbReference>
<dbReference type="GO" id="GO:0020037">
    <property type="term" value="F:heme binding"/>
    <property type="evidence" value="ECO:0007669"/>
    <property type="project" value="InterPro"/>
</dbReference>
<dbReference type="InterPro" id="IPR002401">
    <property type="entry name" value="Cyt_P450_E_grp-I"/>
</dbReference>
<dbReference type="Proteomes" id="UP001160390">
    <property type="component" value="Unassembled WGS sequence"/>
</dbReference>
<keyword evidence="4 8" id="KW-0479">Metal-binding</keyword>
<dbReference type="AlphaFoldDB" id="A0AA35QEZ8"/>
<evidence type="ECO:0000313" key="12">
    <source>
        <dbReference type="Proteomes" id="UP001160390"/>
    </source>
</evidence>
<keyword evidence="10" id="KW-0812">Transmembrane</keyword>
<evidence type="ECO:0000256" key="4">
    <source>
        <dbReference type="ARBA" id="ARBA00022723"/>
    </source>
</evidence>
<keyword evidence="6 8" id="KW-0408">Iron</keyword>
<dbReference type="GO" id="GO:0004497">
    <property type="term" value="F:monooxygenase activity"/>
    <property type="evidence" value="ECO:0007669"/>
    <property type="project" value="UniProtKB-KW"/>
</dbReference>
<dbReference type="GO" id="GO:0005506">
    <property type="term" value="F:iron ion binding"/>
    <property type="evidence" value="ECO:0007669"/>
    <property type="project" value="InterPro"/>
</dbReference>
<keyword evidence="7 9" id="KW-0503">Monooxygenase</keyword>
<feature type="binding site" description="axial binding residue" evidence="8">
    <location>
        <position position="442"/>
    </location>
    <ligand>
        <name>heme</name>
        <dbReference type="ChEBI" id="CHEBI:30413"/>
    </ligand>
    <ligandPart>
        <name>Fe</name>
        <dbReference type="ChEBI" id="CHEBI:18248"/>
    </ligandPart>
</feature>
<dbReference type="InterPro" id="IPR001128">
    <property type="entry name" value="Cyt_P450"/>
</dbReference>
<evidence type="ECO:0000256" key="2">
    <source>
        <dbReference type="ARBA" id="ARBA00010617"/>
    </source>
</evidence>
<dbReference type="CDD" id="cd11058">
    <property type="entry name" value="CYP60B-like"/>
    <property type="match status" value="1"/>
</dbReference>
<gene>
    <name evidence="11" type="ORF">CCHLO57077_00006816</name>
</gene>
<evidence type="ECO:0000256" key="9">
    <source>
        <dbReference type="RuleBase" id="RU000461"/>
    </source>
</evidence>
<evidence type="ECO:0000256" key="8">
    <source>
        <dbReference type="PIRSR" id="PIRSR602401-1"/>
    </source>
</evidence>
<keyword evidence="3 8" id="KW-0349">Heme</keyword>
<dbReference type="InterPro" id="IPR036396">
    <property type="entry name" value="Cyt_P450_sf"/>
</dbReference>
<protein>
    <submittedName>
        <fullName evidence="11">Uncharacterized protein</fullName>
    </submittedName>
</protein>
<name>A0AA35QEZ8_9HYPO</name>
<organism evidence="11 12">
    <name type="scientific">Clonostachys chloroleuca</name>
    <dbReference type="NCBI Taxonomy" id="1926264"/>
    <lineage>
        <taxon>Eukaryota</taxon>
        <taxon>Fungi</taxon>
        <taxon>Dikarya</taxon>
        <taxon>Ascomycota</taxon>
        <taxon>Pezizomycotina</taxon>
        <taxon>Sordariomycetes</taxon>
        <taxon>Hypocreomycetidae</taxon>
        <taxon>Hypocreales</taxon>
        <taxon>Bionectriaceae</taxon>
        <taxon>Clonostachys</taxon>
    </lineage>
</organism>
<evidence type="ECO:0000256" key="10">
    <source>
        <dbReference type="SAM" id="Phobius"/>
    </source>
</evidence>
<dbReference type="SUPFAM" id="SSF48264">
    <property type="entry name" value="Cytochrome P450"/>
    <property type="match status" value="1"/>
</dbReference>
<comment type="similarity">
    <text evidence="2 9">Belongs to the cytochrome P450 family.</text>
</comment>
<dbReference type="GO" id="GO:0016705">
    <property type="term" value="F:oxidoreductase activity, acting on paired donors, with incorporation or reduction of molecular oxygen"/>
    <property type="evidence" value="ECO:0007669"/>
    <property type="project" value="InterPro"/>
</dbReference>
<keyword evidence="12" id="KW-1185">Reference proteome</keyword>
<keyword evidence="10" id="KW-0472">Membrane</keyword>
<evidence type="ECO:0000256" key="6">
    <source>
        <dbReference type="ARBA" id="ARBA00023004"/>
    </source>
</evidence>
<dbReference type="PANTHER" id="PTHR24305:SF230">
    <property type="entry name" value="P450, PUTATIVE (EUROFUNG)-RELATED"/>
    <property type="match status" value="1"/>
</dbReference>
<dbReference type="EMBL" id="CABFNP030001353">
    <property type="protein sequence ID" value="CAI6100765.1"/>
    <property type="molecule type" value="Genomic_DNA"/>
</dbReference>
<dbReference type="GO" id="GO:0009403">
    <property type="term" value="P:toxin biosynthetic process"/>
    <property type="evidence" value="ECO:0007669"/>
    <property type="project" value="UniProtKB-ARBA"/>
</dbReference>
<dbReference type="PRINTS" id="PR00385">
    <property type="entry name" value="P450"/>
</dbReference>
<dbReference type="Pfam" id="PF00067">
    <property type="entry name" value="p450"/>
    <property type="match status" value="1"/>
</dbReference>
<evidence type="ECO:0000256" key="3">
    <source>
        <dbReference type="ARBA" id="ARBA00022617"/>
    </source>
</evidence>
<keyword evidence="5 9" id="KW-0560">Oxidoreductase</keyword>
<dbReference type="PROSITE" id="PS00086">
    <property type="entry name" value="CYTOCHROME_P450"/>
    <property type="match status" value="1"/>
</dbReference>
<evidence type="ECO:0000256" key="5">
    <source>
        <dbReference type="ARBA" id="ARBA00023002"/>
    </source>
</evidence>
<dbReference type="PRINTS" id="PR00463">
    <property type="entry name" value="EP450I"/>
</dbReference>
<evidence type="ECO:0000313" key="11">
    <source>
        <dbReference type="EMBL" id="CAI6100765.1"/>
    </source>
</evidence>
<keyword evidence="10" id="KW-1133">Transmembrane helix</keyword>
<feature type="transmembrane region" description="Helical" evidence="10">
    <location>
        <begin position="12"/>
        <end position="34"/>
    </location>
</feature>
<sequence length="499" mass="56609">MISDLTVSLVYWPLLLVGLAVIGVACVPIYNLFFHPLRKFPGPKLNAATRIPYTRMMSSGQTHHKIHEMHQKYGDMVRISPNELSVQGEHVWDDLMGHRKQGAPENGKDPGFFSFSKFGNKSIVGGSREDHARMRRTLAHGFSAAAIEDQEPIIASYVDLLIQRLKERSNNGESALEMTSWYNWTTFDIIGDLAFGESFRCLQESDYHPWVSLIFKRIKYTSLKVAAYRWGVLSNVVFRFLDQSLAVADITHVNLIEEKLKARGAMETVRPDYYHAMTAEGPGRKSYSNLELHATSSVLITAGSETTATTLSGATYLLGKHPEVLRKLVKEVRTTFKHENEINMHSVQRLGYMLAVLNEALRLYPPVPGAIPRMMNPEGGIINGRWVPGGTVVGIHQYPLYYSPNYFQSPESFIPERWQDDSRFSTDAKKAFQPFSFGPRNCLGKNLAYAEMRLILSRIVWNFDLHLAKDSDGWIDKSETYLIWRKPALNVHLVPVSRD</sequence>
<comment type="caution">
    <text evidence="11">The sequence shown here is derived from an EMBL/GenBank/DDBJ whole genome shotgun (WGS) entry which is preliminary data.</text>
</comment>
<comment type="cofactor">
    <cofactor evidence="1 8">
        <name>heme</name>
        <dbReference type="ChEBI" id="CHEBI:30413"/>
    </cofactor>
</comment>
<dbReference type="InterPro" id="IPR050121">
    <property type="entry name" value="Cytochrome_P450_monoxygenase"/>
</dbReference>
<accession>A0AA35QEZ8</accession>
<evidence type="ECO:0000256" key="7">
    <source>
        <dbReference type="ARBA" id="ARBA00023033"/>
    </source>
</evidence>
<dbReference type="PANTHER" id="PTHR24305">
    <property type="entry name" value="CYTOCHROME P450"/>
    <property type="match status" value="1"/>
</dbReference>
<proteinExistence type="inferred from homology"/>